<evidence type="ECO:0000256" key="1">
    <source>
        <dbReference type="SAM" id="Coils"/>
    </source>
</evidence>
<sequence length="171" mass="19981">MDLTQCQLESQRYFGAVFNTSTAIESPSTNSSTTVVSRSSPAKETAWLRDTIEAQNIRIHQLQKQIHKLQEEIESFAYLKQATAGLYEEQYKQRRQERDRLREAIDFFDAEKAKIDEGKENEEVTDIDNERKRYALRIAQGTAGATEQDMYKMYRKIWHAKLKCMTMSREA</sequence>
<keyword evidence="3" id="KW-1185">Reference proteome</keyword>
<proteinExistence type="predicted"/>
<dbReference type="RefSeq" id="XP_051366043.1">
    <property type="nucleotide sequence ID" value="XM_051507792.1"/>
</dbReference>
<keyword evidence="1" id="KW-0175">Coiled coil</keyword>
<dbReference type="OrthoDB" id="10419869at2759"/>
<accession>A0A9P9Y7X9</accession>
<dbReference type="GeneID" id="75833306"/>
<protein>
    <submittedName>
        <fullName evidence="2">Uncharacterized protein</fullName>
    </submittedName>
</protein>
<comment type="caution">
    <text evidence="2">The sequence shown here is derived from an EMBL/GenBank/DDBJ whole genome shotgun (WGS) entry which is preliminary data.</text>
</comment>
<name>A0A9P9Y7X9_9HYPO</name>
<evidence type="ECO:0000313" key="3">
    <source>
        <dbReference type="Proteomes" id="UP001055219"/>
    </source>
</evidence>
<reference evidence="2" key="1">
    <citation type="journal article" date="2021" name="J Fungi (Basel)">
        <title>Genomic and Metabolomic Analyses of the Marine Fungus Emericellopsis cladophorae: Insights into Saltwater Adaptability Mechanisms and Its Biosynthetic Potential.</title>
        <authorList>
            <person name="Goncalves M.F.M."/>
            <person name="Hilario S."/>
            <person name="Van de Peer Y."/>
            <person name="Esteves A.C."/>
            <person name="Alves A."/>
        </authorList>
    </citation>
    <scope>NUCLEOTIDE SEQUENCE</scope>
    <source>
        <strain evidence="2">MUM 19.33</strain>
    </source>
</reference>
<evidence type="ECO:0000313" key="2">
    <source>
        <dbReference type="EMBL" id="KAI6785187.1"/>
    </source>
</evidence>
<dbReference type="AlphaFoldDB" id="A0A9P9Y7X9"/>
<organism evidence="2 3">
    <name type="scientific">Emericellopsis cladophorae</name>
    <dbReference type="NCBI Taxonomy" id="2686198"/>
    <lineage>
        <taxon>Eukaryota</taxon>
        <taxon>Fungi</taxon>
        <taxon>Dikarya</taxon>
        <taxon>Ascomycota</taxon>
        <taxon>Pezizomycotina</taxon>
        <taxon>Sordariomycetes</taxon>
        <taxon>Hypocreomycetidae</taxon>
        <taxon>Hypocreales</taxon>
        <taxon>Bionectriaceae</taxon>
        <taxon>Emericellopsis</taxon>
    </lineage>
</organism>
<feature type="coiled-coil region" evidence="1">
    <location>
        <begin position="52"/>
        <end position="104"/>
    </location>
</feature>
<dbReference type="EMBL" id="JAGIXG020000002">
    <property type="protein sequence ID" value="KAI6785187.1"/>
    <property type="molecule type" value="Genomic_DNA"/>
</dbReference>
<gene>
    <name evidence="2" type="ORF">J7T54_006829</name>
</gene>
<reference evidence="2" key="2">
    <citation type="submission" date="2022-07" db="EMBL/GenBank/DDBJ databases">
        <authorList>
            <person name="Goncalves M.F.M."/>
            <person name="Hilario S."/>
            <person name="Van De Peer Y."/>
            <person name="Esteves A.C."/>
            <person name="Alves A."/>
        </authorList>
    </citation>
    <scope>NUCLEOTIDE SEQUENCE</scope>
    <source>
        <strain evidence="2">MUM 19.33</strain>
    </source>
</reference>
<dbReference type="Proteomes" id="UP001055219">
    <property type="component" value="Unassembled WGS sequence"/>
</dbReference>